<dbReference type="Proteomes" id="UP001156691">
    <property type="component" value="Unassembled WGS sequence"/>
</dbReference>
<evidence type="ECO:0008006" key="3">
    <source>
        <dbReference type="Google" id="ProtNLM"/>
    </source>
</evidence>
<reference evidence="2" key="1">
    <citation type="journal article" date="2019" name="Int. J. Syst. Evol. Microbiol.">
        <title>The Global Catalogue of Microorganisms (GCM) 10K type strain sequencing project: providing services to taxonomists for standard genome sequencing and annotation.</title>
        <authorList>
            <consortium name="The Broad Institute Genomics Platform"/>
            <consortium name="The Broad Institute Genome Sequencing Center for Infectious Disease"/>
            <person name="Wu L."/>
            <person name="Ma J."/>
        </authorList>
    </citation>
    <scope>NUCLEOTIDE SEQUENCE [LARGE SCALE GENOMIC DNA]</scope>
    <source>
        <strain evidence="2">NBRC 112416</strain>
    </source>
</reference>
<dbReference type="EMBL" id="BSNS01000011">
    <property type="protein sequence ID" value="GLQ55289.1"/>
    <property type="molecule type" value="Genomic_DNA"/>
</dbReference>
<organism evidence="1 2">
    <name type="scientific">Devosia nitrariae</name>
    <dbReference type="NCBI Taxonomy" id="2071872"/>
    <lineage>
        <taxon>Bacteria</taxon>
        <taxon>Pseudomonadati</taxon>
        <taxon>Pseudomonadota</taxon>
        <taxon>Alphaproteobacteria</taxon>
        <taxon>Hyphomicrobiales</taxon>
        <taxon>Devosiaceae</taxon>
        <taxon>Devosia</taxon>
    </lineage>
</organism>
<dbReference type="InterPro" id="IPR011032">
    <property type="entry name" value="GroES-like_sf"/>
</dbReference>
<dbReference type="Gene3D" id="3.90.180.10">
    <property type="entry name" value="Medium-chain alcohol dehydrogenases, catalytic domain"/>
    <property type="match status" value="1"/>
</dbReference>
<proteinExistence type="predicted"/>
<dbReference type="SUPFAM" id="SSF50129">
    <property type="entry name" value="GroES-like"/>
    <property type="match status" value="1"/>
</dbReference>
<keyword evidence="2" id="KW-1185">Reference proteome</keyword>
<protein>
    <recommendedName>
        <fullName evidence="3">Oxidoreductase</fullName>
    </recommendedName>
</protein>
<sequence length="85" mass="9105">MALRALVTKKSADGTVSSSVRTIADEDLPEGDVTVDVEWSGFNYKDGLCLAGRGGLVRTYPHVAGIDFPEPSARVPMIGIDRVTR</sequence>
<evidence type="ECO:0000313" key="1">
    <source>
        <dbReference type="EMBL" id="GLQ55289.1"/>
    </source>
</evidence>
<evidence type="ECO:0000313" key="2">
    <source>
        <dbReference type="Proteomes" id="UP001156691"/>
    </source>
</evidence>
<comment type="caution">
    <text evidence="1">The sequence shown here is derived from an EMBL/GenBank/DDBJ whole genome shotgun (WGS) entry which is preliminary data.</text>
</comment>
<accession>A0ABQ5W669</accession>
<gene>
    <name evidence="1" type="ORF">GCM10010862_25480</name>
</gene>
<name>A0ABQ5W669_9HYPH</name>